<evidence type="ECO:0000313" key="2">
    <source>
        <dbReference type="Proteomes" id="UP001152795"/>
    </source>
</evidence>
<protein>
    <submittedName>
        <fullName evidence="1">Uncharacterized protein</fullName>
    </submittedName>
</protein>
<reference evidence="1" key="1">
    <citation type="submission" date="2020-04" db="EMBL/GenBank/DDBJ databases">
        <authorList>
            <person name="Alioto T."/>
            <person name="Alioto T."/>
            <person name="Gomez Garrido J."/>
        </authorList>
    </citation>
    <scope>NUCLEOTIDE SEQUENCE</scope>
    <source>
        <strain evidence="1">A484AB</strain>
    </source>
</reference>
<evidence type="ECO:0000313" key="1">
    <source>
        <dbReference type="EMBL" id="CAB3997873.1"/>
    </source>
</evidence>
<name>A0A7D9I5U0_PARCT</name>
<organism evidence="1 2">
    <name type="scientific">Paramuricea clavata</name>
    <name type="common">Red gorgonian</name>
    <name type="synonym">Violescent sea-whip</name>
    <dbReference type="NCBI Taxonomy" id="317549"/>
    <lineage>
        <taxon>Eukaryota</taxon>
        <taxon>Metazoa</taxon>
        <taxon>Cnidaria</taxon>
        <taxon>Anthozoa</taxon>
        <taxon>Octocorallia</taxon>
        <taxon>Malacalcyonacea</taxon>
        <taxon>Plexauridae</taxon>
        <taxon>Paramuricea</taxon>
    </lineage>
</organism>
<dbReference type="Proteomes" id="UP001152795">
    <property type="component" value="Unassembled WGS sequence"/>
</dbReference>
<dbReference type="AlphaFoldDB" id="A0A7D9I5U0"/>
<dbReference type="OrthoDB" id="10057083at2759"/>
<comment type="caution">
    <text evidence="1">The sequence shown here is derived from an EMBL/GenBank/DDBJ whole genome shotgun (WGS) entry which is preliminary data.</text>
</comment>
<keyword evidence="2" id="KW-1185">Reference proteome</keyword>
<sequence length="94" mass="10852">MNLQWSTVCIENKTLDLQTAFDQALALETAQKSYETYNLNTLTRAAATSSTEPEEQNKLREETGESFESLRTQIRLARIIPPIQMPKKKKYIWS</sequence>
<proteinExistence type="predicted"/>
<dbReference type="EMBL" id="CACRXK020003213">
    <property type="protein sequence ID" value="CAB3997873.1"/>
    <property type="molecule type" value="Genomic_DNA"/>
</dbReference>
<accession>A0A7D9I5U0</accession>
<gene>
    <name evidence="1" type="ORF">PACLA_8A014887</name>
</gene>